<evidence type="ECO:0000256" key="3">
    <source>
        <dbReference type="ARBA" id="ARBA00022475"/>
    </source>
</evidence>
<accession>A0A512M549</accession>
<dbReference type="GO" id="GO:0006508">
    <property type="term" value="P:proteolysis"/>
    <property type="evidence" value="ECO:0007669"/>
    <property type="project" value="UniProtKB-KW"/>
</dbReference>
<dbReference type="InterPro" id="IPR001915">
    <property type="entry name" value="Peptidase_M48"/>
</dbReference>
<keyword evidence="3" id="KW-1003">Cell membrane</keyword>
<dbReference type="InterPro" id="IPR050083">
    <property type="entry name" value="HtpX_protease"/>
</dbReference>
<evidence type="ECO:0000313" key="15">
    <source>
        <dbReference type="Proteomes" id="UP000321577"/>
    </source>
</evidence>
<comment type="subcellular location">
    <subcellularLocation>
        <location evidence="2">Cell membrane</location>
        <topology evidence="2">Multi-pass membrane protein</topology>
    </subcellularLocation>
</comment>
<evidence type="ECO:0000256" key="7">
    <source>
        <dbReference type="ARBA" id="ARBA00022801"/>
    </source>
</evidence>
<dbReference type="GO" id="GO:0005886">
    <property type="term" value="C:plasma membrane"/>
    <property type="evidence" value="ECO:0007669"/>
    <property type="project" value="UniProtKB-SubCell"/>
</dbReference>
<sequence length="619" mass="69735">MRQEKFDDLVGRLDAAAARSPFLFRVRTALWLLVGYFGIALAFIIVLSCAAGMFLAAVLGQEQGVIFIWLGLAVLVFGLWMIGRVTWSISIPPKEVQVTAGQVPQLFAVLRELAAKASAPMFHCVHVSEEMNASVFEMPRFGLPFWRRRHLVIGLPLMSALTEDEFRAVLAHEFGHLSPQHRRFSGMIYRLRRSWERIFEKMEEMTAGFFLGFLRHFVRWFWPRFNAHAFVLSRTCEYEADAAAARHVGPAAMSQALTRFRAVSRTLDESFWAPLWREASTLGAPPAAALQGMMQILERNLDSPPALQAFEESKRVHTTNADTHPCLRDRLTRLGTWNTFEKLDRPLPLPQASDSAASRLLGPALPELWNAVGSQWAECVKSHWEKRHARARLLRPFAEAGPSPRREEEWQRVSAVCELQGDEAAEPLLTDLLLKHADHGAARLVLGRLLLRRNDSAGLDHLKRAVKADRSLYQTASDIVHDYYWRLGDAQETRKVLLALDQQDHSGASGGTSSILPHSLGQDDLVVLLDRLRGEGGIAAAHLGMVPAADGHSLPMLYLCLSPRRPWWRFWISSDEESQIRRLSMQVNLPGRTLVFAPAGRHRKTAREMMLVPGTRLDL</sequence>
<feature type="domain" description="Peptidase M48" evidence="13">
    <location>
        <begin position="105"/>
        <end position="337"/>
    </location>
</feature>
<comment type="cofactor">
    <cofactor evidence="1">
        <name>Zn(2+)</name>
        <dbReference type="ChEBI" id="CHEBI:29105"/>
    </cofactor>
</comment>
<dbReference type="GO" id="GO:0046872">
    <property type="term" value="F:metal ion binding"/>
    <property type="evidence" value="ECO:0007669"/>
    <property type="project" value="UniProtKB-KW"/>
</dbReference>
<keyword evidence="6" id="KW-0479">Metal-binding</keyword>
<evidence type="ECO:0000256" key="4">
    <source>
        <dbReference type="ARBA" id="ARBA00022670"/>
    </source>
</evidence>
<evidence type="ECO:0000256" key="9">
    <source>
        <dbReference type="ARBA" id="ARBA00022989"/>
    </source>
</evidence>
<organism evidence="14 15">
    <name type="scientific">Brevifollis gellanilyticus</name>
    <dbReference type="NCBI Taxonomy" id="748831"/>
    <lineage>
        <taxon>Bacteria</taxon>
        <taxon>Pseudomonadati</taxon>
        <taxon>Verrucomicrobiota</taxon>
        <taxon>Verrucomicrobiia</taxon>
        <taxon>Verrucomicrobiales</taxon>
        <taxon>Verrucomicrobiaceae</taxon>
    </lineage>
</organism>
<dbReference type="CDD" id="cd07328">
    <property type="entry name" value="M48_Ste24p_like"/>
    <property type="match status" value="1"/>
</dbReference>
<dbReference type="GO" id="GO:0004222">
    <property type="term" value="F:metalloendopeptidase activity"/>
    <property type="evidence" value="ECO:0007669"/>
    <property type="project" value="InterPro"/>
</dbReference>
<dbReference type="Pfam" id="PF01435">
    <property type="entry name" value="Peptidase_M48"/>
    <property type="match status" value="1"/>
</dbReference>
<keyword evidence="8" id="KW-0862">Zinc</keyword>
<dbReference type="Gene3D" id="3.30.2010.10">
    <property type="entry name" value="Metalloproteases ('zincins'), catalytic domain"/>
    <property type="match status" value="1"/>
</dbReference>
<evidence type="ECO:0000256" key="10">
    <source>
        <dbReference type="ARBA" id="ARBA00023049"/>
    </source>
</evidence>
<name>A0A512M549_9BACT</name>
<dbReference type="AlphaFoldDB" id="A0A512M549"/>
<feature type="transmembrane region" description="Helical" evidence="12">
    <location>
        <begin position="66"/>
        <end position="87"/>
    </location>
</feature>
<evidence type="ECO:0000313" key="14">
    <source>
        <dbReference type="EMBL" id="GEP41846.1"/>
    </source>
</evidence>
<keyword evidence="9 12" id="KW-1133">Transmembrane helix</keyword>
<evidence type="ECO:0000256" key="11">
    <source>
        <dbReference type="ARBA" id="ARBA00023136"/>
    </source>
</evidence>
<evidence type="ECO:0000256" key="1">
    <source>
        <dbReference type="ARBA" id="ARBA00001947"/>
    </source>
</evidence>
<evidence type="ECO:0000256" key="5">
    <source>
        <dbReference type="ARBA" id="ARBA00022692"/>
    </source>
</evidence>
<dbReference type="PANTHER" id="PTHR43221:SF1">
    <property type="entry name" value="PROTEASE HTPX"/>
    <property type="match status" value="1"/>
</dbReference>
<evidence type="ECO:0000256" key="12">
    <source>
        <dbReference type="SAM" id="Phobius"/>
    </source>
</evidence>
<dbReference type="RefSeq" id="WP_170266619.1">
    <property type="nucleotide sequence ID" value="NZ_BKAG01000005.1"/>
</dbReference>
<dbReference type="Proteomes" id="UP000321577">
    <property type="component" value="Unassembled WGS sequence"/>
</dbReference>
<keyword evidence="4" id="KW-0645">Protease</keyword>
<gene>
    <name evidence="14" type="ORF">BGE01nite_11370</name>
</gene>
<keyword evidence="15" id="KW-1185">Reference proteome</keyword>
<protein>
    <recommendedName>
        <fullName evidence="13">Peptidase M48 domain-containing protein</fullName>
    </recommendedName>
</protein>
<keyword evidence="11 12" id="KW-0472">Membrane</keyword>
<evidence type="ECO:0000259" key="13">
    <source>
        <dbReference type="Pfam" id="PF01435"/>
    </source>
</evidence>
<evidence type="ECO:0000256" key="8">
    <source>
        <dbReference type="ARBA" id="ARBA00022833"/>
    </source>
</evidence>
<proteinExistence type="predicted"/>
<dbReference type="EMBL" id="BKAG01000005">
    <property type="protein sequence ID" value="GEP41846.1"/>
    <property type="molecule type" value="Genomic_DNA"/>
</dbReference>
<feature type="transmembrane region" description="Helical" evidence="12">
    <location>
        <begin position="29"/>
        <end position="59"/>
    </location>
</feature>
<reference evidence="14 15" key="1">
    <citation type="submission" date="2019-07" db="EMBL/GenBank/DDBJ databases">
        <title>Whole genome shotgun sequence of Brevifollis gellanilyticus NBRC 108608.</title>
        <authorList>
            <person name="Hosoyama A."/>
            <person name="Uohara A."/>
            <person name="Ohji S."/>
            <person name="Ichikawa N."/>
        </authorList>
    </citation>
    <scope>NUCLEOTIDE SEQUENCE [LARGE SCALE GENOMIC DNA]</scope>
    <source>
        <strain evidence="14 15">NBRC 108608</strain>
    </source>
</reference>
<keyword evidence="7" id="KW-0378">Hydrolase</keyword>
<keyword evidence="5 12" id="KW-0812">Transmembrane</keyword>
<evidence type="ECO:0000256" key="2">
    <source>
        <dbReference type="ARBA" id="ARBA00004651"/>
    </source>
</evidence>
<evidence type="ECO:0000256" key="6">
    <source>
        <dbReference type="ARBA" id="ARBA00022723"/>
    </source>
</evidence>
<comment type="caution">
    <text evidence="14">The sequence shown here is derived from an EMBL/GenBank/DDBJ whole genome shotgun (WGS) entry which is preliminary data.</text>
</comment>
<dbReference type="PANTHER" id="PTHR43221">
    <property type="entry name" value="PROTEASE HTPX"/>
    <property type="match status" value="1"/>
</dbReference>
<keyword evidence="10" id="KW-0482">Metalloprotease</keyword>